<proteinExistence type="predicted"/>
<sequence>MKVIIACRQVNRDGFCTIENKKKFQSKWRDPSI</sequence>
<protein>
    <submittedName>
        <fullName evidence="1">Uncharacterized protein</fullName>
    </submittedName>
</protein>
<evidence type="ECO:0000313" key="1">
    <source>
        <dbReference type="EMBL" id="MBX36524.1"/>
    </source>
</evidence>
<dbReference type="EMBL" id="GGEC01056040">
    <property type="protein sequence ID" value="MBX36524.1"/>
    <property type="molecule type" value="Transcribed_RNA"/>
</dbReference>
<dbReference type="AlphaFoldDB" id="A0A2P2N220"/>
<organism evidence="1">
    <name type="scientific">Rhizophora mucronata</name>
    <name type="common">Asiatic mangrove</name>
    <dbReference type="NCBI Taxonomy" id="61149"/>
    <lineage>
        <taxon>Eukaryota</taxon>
        <taxon>Viridiplantae</taxon>
        <taxon>Streptophyta</taxon>
        <taxon>Embryophyta</taxon>
        <taxon>Tracheophyta</taxon>
        <taxon>Spermatophyta</taxon>
        <taxon>Magnoliopsida</taxon>
        <taxon>eudicotyledons</taxon>
        <taxon>Gunneridae</taxon>
        <taxon>Pentapetalae</taxon>
        <taxon>rosids</taxon>
        <taxon>fabids</taxon>
        <taxon>Malpighiales</taxon>
        <taxon>Rhizophoraceae</taxon>
        <taxon>Rhizophora</taxon>
    </lineage>
</organism>
<reference evidence="1" key="1">
    <citation type="submission" date="2018-02" db="EMBL/GenBank/DDBJ databases">
        <title>Rhizophora mucronata_Transcriptome.</title>
        <authorList>
            <person name="Meera S.P."/>
            <person name="Sreeshan A."/>
            <person name="Augustine A."/>
        </authorList>
    </citation>
    <scope>NUCLEOTIDE SEQUENCE</scope>
    <source>
        <tissue evidence="1">Leaf</tissue>
    </source>
</reference>
<name>A0A2P2N220_RHIMU</name>
<accession>A0A2P2N220</accession>